<protein>
    <submittedName>
        <fullName evidence="1">Uncharacterized protein</fullName>
    </submittedName>
</protein>
<comment type="caution">
    <text evidence="1">The sequence shown here is derived from an EMBL/GenBank/DDBJ whole genome shotgun (WGS) entry which is preliminary data.</text>
</comment>
<gene>
    <name evidence="1" type="ORF">ACFP5Y_00465</name>
</gene>
<dbReference type="EMBL" id="JBHSSC010000004">
    <property type="protein sequence ID" value="MFC6179729.1"/>
    <property type="molecule type" value="Genomic_DNA"/>
</dbReference>
<evidence type="ECO:0000313" key="1">
    <source>
        <dbReference type="EMBL" id="MFC6179729.1"/>
    </source>
</evidence>
<accession>A0ABW1RW43</accession>
<reference evidence="2" key="1">
    <citation type="journal article" date="2019" name="Int. J. Syst. Evol. Microbiol.">
        <title>The Global Catalogue of Microorganisms (GCM) 10K type strain sequencing project: providing services to taxonomists for standard genome sequencing and annotation.</title>
        <authorList>
            <consortium name="The Broad Institute Genomics Platform"/>
            <consortium name="The Broad Institute Genome Sequencing Center for Infectious Disease"/>
            <person name="Wu L."/>
            <person name="Ma J."/>
        </authorList>
    </citation>
    <scope>NUCLEOTIDE SEQUENCE [LARGE SCALE GENOMIC DNA]</scope>
    <source>
        <strain evidence="2">CCM 8933</strain>
    </source>
</reference>
<keyword evidence="2" id="KW-1185">Reference proteome</keyword>
<evidence type="ECO:0000313" key="2">
    <source>
        <dbReference type="Proteomes" id="UP001596282"/>
    </source>
</evidence>
<dbReference type="RefSeq" id="WP_137628289.1">
    <property type="nucleotide sequence ID" value="NZ_BJDJ01000007.1"/>
</dbReference>
<dbReference type="Proteomes" id="UP001596282">
    <property type="component" value="Unassembled WGS sequence"/>
</dbReference>
<sequence length="131" mass="14943">MYERLTQFVTNNALGSVTSTLTHAVPATFGMPTPLVICELWDAIDEVVMTHPELNLTHYDDVIRAHQLSLDYDKIAKAVVADFDVQVTLALLVHAWRRNRFDDGLFYRFLSDGLIQTWLQHLKNLEIAKSS</sequence>
<organism evidence="1 2">
    <name type="scientific">Lactiplantibacillus daowaiensis</name>
    <dbReference type="NCBI Taxonomy" id="2559918"/>
    <lineage>
        <taxon>Bacteria</taxon>
        <taxon>Bacillati</taxon>
        <taxon>Bacillota</taxon>
        <taxon>Bacilli</taxon>
        <taxon>Lactobacillales</taxon>
        <taxon>Lactobacillaceae</taxon>
        <taxon>Lactiplantibacillus</taxon>
    </lineage>
</organism>
<proteinExistence type="predicted"/>
<name>A0ABW1RW43_9LACO</name>